<dbReference type="RefSeq" id="WP_261606912.1">
    <property type="nucleotide sequence ID" value="NZ_JAODOR010000010.1"/>
</dbReference>
<dbReference type="EMBL" id="JAODOR010000010">
    <property type="protein sequence ID" value="MCT9002370.1"/>
    <property type="molecule type" value="Genomic_DNA"/>
</dbReference>
<dbReference type="Proteomes" id="UP001300496">
    <property type="component" value="Unassembled WGS sequence"/>
</dbReference>
<name>A0ABT2PCN2_9MICO</name>
<reference evidence="1 2" key="1">
    <citation type="journal article" date="2024" name="Int. J. Syst. Evol. Microbiol.">
        <title>Microbacterium memoriense sp. nov., a member of the Actinomycetota from marine beach sediment of the north coast of Portugal.</title>
        <authorList>
            <person name="Santos J.D.N.D."/>
            <person name="Klimek D."/>
            <person name="Calusinska M."/>
            <person name="Lobo-da-Cunha A."/>
            <person name="Catita J."/>
            <person name="Goncalves H."/>
            <person name="Gonzalez I."/>
            <person name="Lage O.M."/>
        </authorList>
    </citation>
    <scope>NUCLEOTIDE SEQUENCE [LARGE SCALE GENOMIC DNA]</scope>
    <source>
        <strain evidence="1 2">PMIC_1C1B</strain>
    </source>
</reference>
<dbReference type="PANTHER" id="PTHR10091:SF0">
    <property type="entry name" value="GALACTOSE MUTAROTASE"/>
    <property type="match status" value="1"/>
</dbReference>
<evidence type="ECO:0000313" key="1">
    <source>
        <dbReference type="EMBL" id="MCT9002370.1"/>
    </source>
</evidence>
<dbReference type="InterPro" id="IPR037480">
    <property type="entry name" value="YihR-like"/>
</dbReference>
<proteinExistence type="predicted"/>
<protein>
    <submittedName>
        <fullName evidence="1">Aldose 1-epimerase family protein</fullName>
    </submittedName>
</protein>
<dbReference type="Pfam" id="PF01263">
    <property type="entry name" value="Aldose_epim"/>
    <property type="match status" value="1"/>
</dbReference>
<dbReference type="SUPFAM" id="SSF74650">
    <property type="entry name" value="Galactose mutarotase-like"/>
    <property type="match status" value="1"/>
</dbReference>
<dbReference type="CDD" id="cd09022">
    <property type="entry name" value="Aldose_epim_Ec_YihR"/>
    <property type="match status" value="1"/>
</dbReference>
<dbReference type="Gene3D" id="2.70.98.10">
    <property type="match status" value="1"/>
</dbReference>
<dbReference type="PANTHER" id="PTHR10091">
    <property type="entry name" value="ALDOSE-1-EPIMERASE"/>
    <property type="match status" value="1"/>
</dbReference>
<dbReference type="InterPro" id="IPR011013">
    <property type="entry name" value="Gal_mutarotase_sf_dom"/>
</dbReference>
<organism evidence="1 2">
    <name type="scientific">Microbacterium memoriense</name>
    <dbReference type="NCBI Taxonomy" id="2978350"/>
    <lineage>
        <taxon>Bacteria</taxon>
        <taxon>Bacillati</taxon>
        <taxon>Actinomycetota</taxon>
        <taxon>Actinomycetes</taxon>
        <taxon>Micrococcales</taxon>
        <taxon>Microbacteriaceae</taxon>
        <taxon>Microbacterium</taxon>
    </lineage>
</organism>
<evidence type="ECO:0000313" key="2">
    <source>
        <dbReference type="Proteomes" id="UP001300496"/>
    </source>
</evidence>
<dbReference type="InterPro" id="IPR014718">
    <property type="entry name" value="GH-type_carb-bd"/>
</dbReference>
<accession>A0ABT2PCN2</accession>
<comment type="caution">
    <text evidence="1">The sequence shown here is derived from an EMBL/GenBank/DDBJ whole genome shotgun (WGS) entry which is preliminary data.</text>
</comment>
<keyword evidence="2" id="KW-1185">Reference proteome</keyword>
<sequence length="309" mass="32561">MTSIPLSGTQHTLRSGEYEATIASIGATLRRLTHAGRELTLSFDADTVRPSFRGATLAPWPNRVAAGTYDFAGDTYGLPIADDGRPNALHGLASWLDFAVVTASDDRVTLAATIVPQAGYPWRVRVETTFTLAADGLTQTVVATNESGESAPFGTGPHPYLVAGPSALDTWTFALDAGQVLDVTPDTLRPVALVDVAGSTRFDWRAPRVLGDAAVDHAFTGIGAHVARVTDPTGTGVEMTWDAVCSWVQVYTCDQPGGSANPVHRTGLAVEPMTCAPDAFNADNYDYDTGLQILAPGAQSTASWRISAV</sequence>
<dbReference type="InterPro" id="IPR008183">
    <property type="entry name" value="Aldose_1/G6P_1-epimerase"/>
</dbReference>
<gene>
    <name evidence="1" type="ORF">N4R40_08335</name>
</gene>